<evidence type="ECO:0000313" key="11">
    <source>
        <dbReference type="EMBL" id="PCK28140.1"/>
    </source>
</evidence>
<evidence type="ECO:0000256" key="3">
    <source>
        <dbReference type="ARBA" id="ARBA00023002"/>
    </source>
</evidence>
<organism evidence="11 12">
    <name type="scientific">Rhodococcus qingshengii</name>
    <dbReference type="NCBI Taxonomy" id="334542"/>
    <lineage>
        <taxon>Bacteria</taxon>
        <taxon>Bacillati</taxon>
        <taxon>Actinomycetota</taxon>
        <taxon>Actinomycetes</taxon>
        <taxon>Mycobacteriales</taxon>
        <taxon>Nocardiaceae</taxon>
        <taxon>Rhodococcus</taxon>
        <taxon>Rhodococcus erythropolis group</taxon>
    </lineage>
</organism>
<dbReference type="InterPro" id="IPR016160">
    <property type="entry name" value="Ald_DH_CS_CYS"/>
</dbReference>
<evidence type="ECO:0000313" key="12">
    <source>
        <dbReference type="Proteomes" id="UP000230886"/>
    </source>
</evidence>
<dbReference type="SUPFAM" id="SSF53720">
    <property type="entry name" value="ALDH-like"/>
    <property type="match status" value="1"/>
</dbReference>
<dbReference type="InterPro" id="IPR016161">
    <property type="entry name" value="Ald_DH/histidinol_DH"/>
</dbReference>
<evidence type="ECO:0000256" key="2">
    <source>
        <dbReference type="ARBA" id="ARBA00022797"/>
    </source>
</evidence>
<reference evidence="11 12" key="1">
    <citation type="submission" date="2017-07" db="EMBL/GenBank/DDBJ databases">
        <title>Draft sequence of Rhodococcus enclensis 23b-28.</title>
        <authorList>
            <person name="Besaury L."/>
            <person name="Sancelme M."/>
            <person name="Amato P."/>
            <person name="Lallement A."/>
            <person name="Delort A.-M."/>
        </authorList>
    </citation>
    <scope>NUCLEOTIDE SEQUENCE [LARGE SCALE GENOMIC DNA]</scope>
    <source>
        <strain evidence="11 12">23b-28</strain>
    </source>
</reference>
<evidence type="ECO:0000259" key="10">
    <source>
        <dbReference type="Pfam" id="PF00171"/>
    </source>
</evidence>
<dbReference type="FunFam" id="3.40.309.10:FF:000010">
    <property type="entry name" value="Gamma-aminobutyraldehyde dehydrogenase"/>
    <property type="match status" value="1"/>
</dbReference>
<evidence type="ECO:0000256" key="9">
    <source>
        <dbReference type="RuleBase" id="RU003345"/>
    </source>
</evidence>
<dbReference type="Gene3D" id="3.40.605.10">
    <property type="entry name" value="Aldehyde Dehydrogenase, Chain A, domain 1"/>
    <property type="match status" value="1"/>
</dbReference>
<feature type="domain" description="Aldehyde dehydrogenase" evidence="10">
    <location>
        <begin position="30"/>
        <end position="475"/>
    </location>
</feature>
<dbReference type="InterPro" id="IPR015590">
    <property type="entry name" value="Aldehyde_DH_dom"/>
</dbReference>
<comment type="similarity">
    <text evidence="1 9">Belongs to the aldehyde dehydrogenase family.</text>
</comment>
<gene>
    <name evidence="11" type="ORF">CHR55_06830</name>
</gene>
<dbReference type="FunFam" id="3.40.605.10:FF:000007">
    <property type="entry name" value="NAD/NADP-dependent betaine aldehyde dehydrogenase"/>
    <property type="match status" value="1"/>
</dbReference>
<dbReference type="EC" id="1.2.1.65" evidence="6"/>
<evidence type="ECO:0000256" key="1">
    <source>
        <dbReference type="ARBA" id="ARBA00009986"/>
    </source>
</evidence>
<accession>A0A1X0LYI5</accession>
<dbReference type="InterPro" id="IPR029510">
    <property type="entry name" value="Ald_DH_CS_GLU"/>
</dbReference>
<sequence length="481" mass="50737">MTVETSMTVAAFGHVINGTCESPAGRLSVLVDPVTDNVYARAAVGSADDVDRACRSSEKAARSWRRSTPARRQELLLALADALEANAKYFLEVECRSTGKPLRQVRDDEIPQCVDFLRYFAGIARSLPGVAAMEYTEGATSYVRREPIGVIGAIAPWNYPLMMAVWKIAPALATGNTLVLKPAEETPETAVMLGVLAAQIYPPGVLNVVCGDRDTGAALVAHPVPRMIALTGSTRAGISVAKAASEDVKLLHLELGGKAPAVVFADADLDGAVAGIVAGAFYNSGQDCTAATRILVQEEVAEEFTEKLTAAAADLRLGGPESGDCLGPLVSRAHRDRVAELVERRSANTNVCIGGGKPAGPGFFYLPTVISGVQQEDELVQEEIFGPVVTVQSFSTEAEAIELANGTKYALASSVWTSDHGTAMRMTAELDFGCVWVGAHGMLAAEMPHGGFAGSGYGKDLSELALAEYTRAKHVMHVTSV</sequence>
<dbReference type="EMBL" id="NOVD01000003">
    <property type="protein sequence ID" value="PCK28140.1"/>
    <property type="molecule type" value="Genomic_DNA"/>
</dbReference>
<comment type="caution">
    <text evidence="11">The sequence shown here is derived from an EMBL/GenBank/DDBJ whole genome shotgun (WGS) entry which is preliminary data.</text>
</comment>
<dbReference type="InterPro" id="IPR016163">
    <property type="entry name" value="Ald_DH_C"/>
</dbReference>
<proteinExistence type="inferred from homology"/>
<keyword evidence="2" id="KW-0058">Aromatic hydrocarbons catabolism</keyword>
<name>A0A1X0LYI5_RHOSG</name>
<dbReference type="PROSITE" id="PS00070">
    <property type="entry name" value="ALDEHYDE_DEHYDR_CYS"/>
    <property type="match status" value="1"/>
</dbReference>
<dbReference type="InterPro" id="IPR016162">
    <property type="entry name" value="Ald_DH_N"/>
</dbReference>
<dbReference type="GeneID" id="64143385"/>
<dbReference type="Proteomes" id="UP000230886">
    <property type="component" value="Unassembled WGS sequence"/>
</dbReference>
<dbReference type="AlphaFoldDB" id="A0A1X0LYI5"/>
<comment type="pathway">
    <text evidence="4">Aromatic compound metabolism; naphthalene degradation.</text>
</comment>
<dbReference type="PANTHER" id="PTHR11699">
    <property type="entry name" value="ALDEHYDE DEHYDROGENASE-RELATED"/>
    <property type="match status" value="1"/>
</dbReference>
<feature type="active site" evidence="8">
    <location>
        <position position="254"/>
    </location>
</feature>
<evidence type="ECO:0000256" key="4">
    <source>
        <dbReference type="ARBA" id="ARBA00035632"/>
    </source>
</evidence>
<dbReference type="GO" id="GO:0018485">
    <property type="term" value="F:salicylaldehyde dehydrogenase (NAD+) activity"/>
    <property type="evidence" value="ECO:0007669"/>
    <property type="project" value="UniProtKB-EC"/>
</dbReference>
<evidence type="ECO:0000256" key="5">
    <source>
        <dbReference type="ARBA" id="ARBA00050596"/>
    </source>
</evidence>
<evidence type="ECO:0000256" key="8">
    <source>
        <dbReference type="PROSITE-ProRule" id="PRU10007"/>
    </source>
</evidence>
<protein>
    <recommendedName>
        <fullName evidence="7">Salicylaldehyde dehydrogenase</fullName>
        <ecNumber evidence="6">1.2.1.65</ecNumber>
    </recommendedName>
</protein>
<dbReference type="RefSeq" id="WP_064075032.1">
    <property type="nucleotide sequence ID" value="NZ_AP023172.1"/>
</dbReference>
<accession>A0A2A5JEZ1</accession>
<evidence type="ECO:0000256" key="6">
    <source>
        <dbReference type="ARBA" id="ARBA00066992"/>
    </source>
</evidence>
<evidence type="ECO:0000256" key="7">
    <source>
        <dbReference type="ARBA" id="ARBA00070319"/>
    </source>
</evidence>
<dbReference type="NCBIfam" id="NF010000">
    <property type="entry name" value="PRK13473.1"/>
    <property type="match status" value="1"/>
</dbReference>
<dbReference type="Gene3D" id="3.40.309.10">
    <property type="entry name" value="Aldehyde Dehydrogenase, Chain A, domain 2"/>
    <property type="match status" value="1"/>
</dbReference>
<dbReference type="Pfam" id="PF00171">
    <property type="entry name" value="Aldedh"/>
    <property type="match status" value="1"/>
</dbReference>
<comment type="catalytic activity">
    <reaction evidence="5">
        <text>salicylaldehyde + NAD(+) + H2O = salicylate + NADH + 2 H(+)</text>
        <dbReference type="Rhea" id="RHEA:18537"/>
        <dbReference type="ChEBI" id="CHEBI:15377"/>
        <dbReference type="ChEBI" id="CHEBI:15378"/>
        <dbReference type="ChEBI" id="CHEBI:16008"/>
        <dbReference type="ChEBI" id="CHEBI:30762"/>
        <dbReference type="ChEBI" id="CHEBI:57540"/>
        <dbReference type="ChEBI" id="CHEBI:57945"/>
        <dbReference type="EC" id="1.2.1.65"/>
    </reaction>
</comment>
<dbReference type="PROSITE" id="PS00687">
    <property type="entry name" value="ALDEHYDE_DEHYDR_GLU"/>
    <property type="match status" value="1"/>
</dbReference>
<keyword evidence="3 9" id="KW-0560">Oxidoreductase</keyword>